<dbReference type="InterPro" id="IPR011109">
    <property type="entry name" value="DNA_bind_recombinase_dom"/>
</dbReference>
<dbReference type="GO" id="GO:0000150">
    <property type="term" value="F:DNA strand exchange activity"/>
    <property type="evidence" value="ECO:0007669"/>
    <property type="project" value="InterPro"/>
</dbReference>
<dbReference type="KEGG" id="abac:LuPra_03954"/>
<evidence type="ECO:0000313" key="3">
    <source>
        <dbReference type="Proteomes" id="UP000076079"/>
    </source>
</evidence>
<feature type="domain" description="Recombinase" evidence="1">
    <location>
        <begin position="2"/>
        <end position="56"/>
    </location>
</feature>
<proteinExistence type="predicted"/>
<evidence type="ECO:0000259" key="1">
    <source>
        <dbReference type="Pfam" id="PF07508"/>
    </source>
</evidence>
<reference evidence="2 3" key="1">
    <citation type="journal article" date="2016" name="Genome Announc.">
        <title>First Complete Genome Sequence of a Subdivision 6 Acidobacterium Strain.</title>
        <authorList>
            <person name="Huang S."/>
            <person name="Vieira S."/>
            <person name="Bunk B."/>
            <person name="Riedel T."/>
            <person name="Sproer C."/>
            <person name="Overmann J."/>
        </authorList>
    </citation>
    <scope>NUCLEOTIDE SEQUENCE [LARGE SCALE GENOMIC DNA]</scope>
    <source>
        <strain evidence="3">DSM 100886 HEG_-6_39</strain>
    </source>
</reference>
<dbReference type="EMBL" id="CP015136">
    <property type="protein sequence ID" value="AMY10715.1"/>
    <property type="molecule type" value="Genomic_DNA"/>
</dbReference>
<reference evidence="3" key="2">
    <citation type="submission" date="2016-04" db="EMBL/GenBank/DDBJ databases">
        <title>First Complete Genome Sequence of a Subdivision 6 Acidobacterium.</title>
        <authorList>
            <person name="Huang S."/>
            <person name="Vieira S."/>
            <person name="Bunk B."/>
            <person name="Riedel T."/>
            <person name="Sproeer C."/>
            <person name="Overmann J."/>
        </authorList>
    </citation>
    <scope>NUCLEOTIDE SEQUENCE [LARGE SCALE GENOMIC DNA]</scope>
    <source>
        <strain evidence="3">DSM 100886 HEG_-6_39</strain>
    </source>
</reference>
<dbReference type="GO" id="GO:0003677">
    <property type="term" value="F:DNA binding"/>
    <property type="evidence" value="ECO:0007669"/>
    <property type="project" value="InterPro"/>
</dbReference>
<accession>A0A143PQ48</accession>
<gene>
    <name evidence="2" type="ORF">LuPra_03954</name>
</gene>
<dbReference type="Pfam" id="PF07508">
    <property type="entry name" value="Recombinase"/>
    <property type="match status" value="1"/>
</dbReference>
<keyword evidence="3" id="KW-1185">Reference proteome</keyword>
<dbReference type="Proteomes" id="UP000076079">
    <property type="component" value="Chromosome"/>
</dbReference>
<organism evidence="2 3">
    <name type="scientific">Luteitalea pratensis</name>
    <dbReference type="NCBI Taxonomy" id="1855912"/>
    <lineage>
        <taxon>Bacteria</taxon>
        <taxon>Pseudomonadati</taxon>
        <taxon>Acidobacteriota</taxon>
        <taxon>Vicinamibacteria</taxon>
        <taxon>Vicinamibacterales</taxon>
        <taxon>Vicinamibacteraceae</taxon>
        <taxon>Luteitalea</taxon>
    </lineage>
</organism>
<dbReference type="AlphaFoldDB" id="A0A143PQ48"/>
<sequence length="64" mass="7480">MHVVLRRPIYRGLIVWNATRKRNAWGQRQTQVRPEGEHLTIDAEHQRIVDADLWAAPANAARLR</sequence>
<evidence type="ECO:0000313" key="2">
    <source>
        <dbReference type="EMBL" id="AMY10715.1"/>
    </source>
</evidence>
<name>A0A143PQ48_LUTPR</name>
<protein>
    <submittedName>
        <fullName evidence="2">Recombinase</fullName>
    </submittedName>
</protein>